<protein>
    <recommendedName>
        <fullName evidence="7">MADF domain-containing protein</fullName>
    </recommendedName>
</protein>
<dbReference type="EnsemblMetazoa" id="GPAI000377-RA">
    <property type="protein sequence ID" value="GPAI000377-PA"/>
    <property type="gene ID" value="GPAI000377"/>
</dbReference>
<dbReference type="Proteomes" id="UP000092445">
    <property type="component" value="Unassembled WGS sequence"/>
</dbReference>
<feature type="region of interest" description="Disordered" evidence="2">
    <location>
        <begin position="154"/>
        <end position="243"/>
    </location>
</feature>
<feature type="compositionally biased region" description="Polar residues" evidence="2">
    <location>
        <begin position="118"/>
        <end position="130"/>
    </location>
</feature>
<dbReference type="GO" id="GO:0005634">
    <property type="term" value="C:nucleus"/>
    <property type="evidence" value="ECO:0007669"/>
    <property type="project" value="UniProtKB-SubCell"/>
</dbReference>
<comment type="subcellular location">
    <subcellularLocation>
        <location evidence="1">Nucleus</location>
    </subcellularLocation>
</comment>
<accession>A0A1A9Z0L9</accession>
<reference evidence="5" key="2">
    <citation type="submission" date="2020-05" db="UniProtKB">
        <authorList>
            <consortium name="EnsemblMetazoa"/>
        </authorList>
    </citation>
    <scope>IDENTIFICATION</scope>
    <source>
        <strain evidence="5">IAEA</strain>
    </source>
</reference>
<proteinExistence type="predicted"/>
<evidence type="ECO:0000256" key="2">
    <source>
        <dbReference type="SAM" id="MobiDB-lite"/>
    </source>
</evidence>
<dbReference type="InterPro" id="IPR006578">
    <property type="entry name" value="MADF-dom"/>
</dbReference>
<dbReference type="GO" id="GO:0005667">
    <property type="term" value="C:transcription regulator complex"/>
    <property type="evidence" value="ECO:0007669"/>
    <property type="project" value="TreeGrafter"/>
</dbReference>
<feature type="domain" description="MADF" evidence="3">
    <location>
        <begin position="19"/>
        <end position="106"/>
    </location>
</feature>
<feature type="compositionally biased region" description="Basic and acidic residues" evidence="2">
    <location>
        <begin position="181"/>
        <end position="195"/>
    </location>
</feature>
<dbReference type="Pfam" id="PF10545">
    <property type="entry name" value="MADF_DNA_bdg"/>
    <property type="match status" value="1"/>
</dbReference>
<evidence type="ECO:0000259" key="4">
    <source>
        <dbReference type="PROSITE" id="PS51031"/>
    </source>
</evidence>
<dbReference type="PROSITE" id="PS51031">
    <property type="entry name" value="BESS"/>
    <property type="match status" value="1"/>
</dbReference>
<feature type="compositionally biased region" description="Polar residues" evidence="2">
    <location>
        <begin position="196"/>
        <end position="216"/>
    </location>
</feature>
<dbReference type="InterPro" id="IPR004210">
    <property type="entry name" value="BESS_motif"/>
</dbReference>
<dbReference type="VEuPathDB" id="VectorBase:GPAI000377"/>
<evidence type="ECO:0000313" key="6">
    <source>
        <dbReference type="Proteomes" id="UP000092445"/>
    </source>
</evidence>
<evidence type="ECO:0000313" key="5">
    <source>
        <dbReference type="EnsemblMetazoa" id="GPAI000377-PA"/>
    </source>
</evidence>
<dbReference type="PANTHER" id="PTHR12243">
    <property type="entry name" value="MADF DOMAIN TRANSCRIPTION FACTOR"/>
    <property type="match status" value="1"/>
</dbReference>
<dbReference type="GO" id="GO:0006357">
    <property type="term" value="P:regulation of transcription by RNA polymerase II"/>
    <property type="evidence" value="ECO:0007669"/>
    <property type="project" value="TreeGrafter"/>
</dbReference>
<keyword evidence="6" id="KW-1185">Reference proteome</keyword>
<organism evidence="5 6">
    <name type="scientific">Glossina pallidipes</name>
    <name type="common">Tsetse fly</name>
    <dbReference type="NCBI Taxonomy" id="7398"/>
    <lineage>
        <taxon>Eukaryota</taxon>
        <taxon>Metazoa</taxon>
        <taxon>Ecdysozoa</taxon>
        <taxon>Arthropoda</taxon>
        <taxon>Hexapoda</taxon>
        <taxon>Insecta</taxon>
        <taxon>Pterygota</taxon>
        <taxon>Neoptera</taxon>
        <taxon>Endopterygota</taxon>
        <taxon>Diptera</taxon>
        <taxon>Brachycera</taxon>
        <taxon>Muscomorpha</taxon>
        <taxon>Hippoboscoidea</taxon>
        <taxon>Glossinidae</taxon>
        <taxon>Glossina</taxon>
    </lineage>
</organism>
<feature type="domain" description="BESS" evidence="4">
    <location>
        <begin position="323"/>
        <end position="362"/>
    </location>
</feature>
<evidence type="ECO:0000256" key="1">
    <source>
        <dbReference type="PROSITE-ProRule" id="PRU00371"/>
    </source>
</evidence>
<evidence type="ECO:0008006" key="7">
    <source>
        <dbReference type="Google" id="ProtNLM"/>
    </source>
</evidence>
<feature type="compositionally biased region" description="Polar residues" evidence="2">
    <location>
        <begin position="225"/>
        <end position="243"/>
    </location>
</feature>
<dbReference type="PANTHER" id="PTHR12243:SF64">
    <property type="entry name" value="DORSAL INTERACTING PROTEIN 3-RELATED"/>
    <property type="match status" value="1"/>
</dbReference>
<dbReference type="PROSITE" id="PS51029">
    <property type="entry name" value="MADF"/>
    <property type="match status" value="1"/>
</dbReference>
<dbReference type="AlphaFoldDB" id="A0A1A9Z0L9"/>
<feature type="region of interest" description="Disordered" evidence="2">
    <location>
        <begin position="111"/>
        <end position="130"/>
    </location>
</feature>
<evidence type="ECO:0000259" key="3">
    <source>
        <dbReference type="PROSITE" id="PS51029"/>
    </source>
</evidence>
<dbReference type="SMART" id="SM00595">
    <property type="entry name" value="MADF"/>
    <property type="match status" value="1"/>
</dbReference>
<sequence length="365" mass="41643">MTNRYYVDRENYGPEFDDRLIKLVRAHPAIYDIHHPHYRRNPVRIQIWSKIGKELGAPSRFLQTKWKNIRYNYLQELKSIETGQHNANIRKRRFTEDLSFLKQAALGYTPKREKSISGHKTNYSSSDADSNSHIFPDNYMAAHSNFEVIEIEHSDEEGEELSDSKPFLAPVNGSSNGADDAYEKPDQPEATKATEAKSNVKSVKTNPQAQIIIPTSSEEERKIKTTTSPSHSDASNRSSPLLTPIMNTYNSESELNEKESIRHVNGSERDVNGATNNLTREVTIEPLAKRTRPNPTPPEEIMSNVAKRKAIQIPNLPALTPINDPIELYCLSLVDSLRAMPRSERERVKYEFAKILKDATYRDYS</sequence>
<dbReference type="InterPro" id="IPR039353">
    <property type="entry name" value="TF_Adf1"/>
</dbReference>
<name>A0A1A9Z0L9_GLOPL</name>
<keyword evidence="1" id="KW-0539">Nucleus</keyword>
<dbReference type="GO" id="GO:0003677">
    <property type="term" value="F:DNA binding"/>
    <property type="evidence" value="ECO:0007669"/>
    <property type="project" value="InterPro"/>
</dbReference>
<reference evidence="6" key="1">
    <citation type="submission" date="2014-03" db="EMBL/GenBank/DDBJ databases">
        <authorList>
            <person name="Aksoy S."/>
            <person name="Warren W."/>
            <person name="Wilson R.K."/>
        </authorList>
    </citation>
    <scope>NUCLEOTIDE SEQUENCE [LARGE SCALE GENOMIC DNA]</scope>
    <source>
        <strain evidence="6">IAEA</strain>
    </source>
</reference>